<dbReference type="InterPro" id="IPR050760">
    <property type="entry name" value="Period_circadian_regulator"/>
</dbReference>
<proteinExistence type="predicted"/>
<name>A0A4W5LX76_9TELE</name>
<dbReference type="GO" id="GO:0000122">
    <property type="term" value="P:negative regulation of transcription by RNA polymerase II"/>
    <property type="evidence" value="ECO:0007669"/>
    <property type="project" value="TreeGrafter"/>
</dbReference>
<evidence type="ECO:0000313" key="5">
    <source>
        <dbReference type="Proteomes" id="UP000314982"/>
    </source>
</evidence>
<dbReference type="STRING" id="62062.ENSHHUP00000030632"/>
<feature type="region of interest" description="Disordered" evidence="3">
    <location>
        <begin position="147"/>
        <end position="176"/>
    </location>
</feature>
<feature type="compositionally biased region" description="Basic residues" evidence="3">
    <location>
        <begin position="154"/>
        <end position="164"/>
    </location>
</feature>
<evidence type="ECO:0000256" key="3">
    <source>
        <dbReference type="SAM" id="MobiDB-lite"/>
    </source>
</evidence>
<dbReference type="Proteomes" id="UP000314982">
    <property type="component" value="Unassembled WGS sequence"/>
</dbReference>
<dbReference type="GO" id="GO:0032922">
    <property type="term" value="P:circadian regulation of gene expression"/>
    <property type="evidence" value="ECO:0007669"/>
    <property type="project" value="TreeGrafter"/>
</dbReference>
<dbReference type="PANTHER" id="PTHR11269:SF8">
    <property type="entry name" value="PERIOD CIRCADIAN PROTEIN HOMOLOG 1"/>
    <property type="match status" value="1"/>
</dbReference>
<dbReference type="GO" id="GO:0005737">
    <property type="term" value="C:cytoplasm"/>
    <property type="evidence" value="ECO:0007669"/>
    <property type="project" value="TreeGrafter"/>
</dbReference>
<evidence type="ECO:0000313" key="4">
    <source>
        <dbReference type="Ensembl" id="ENSHHUP00000030632.1"/>
    </source>
</evidence>
<dbReference type="GeneTree" id="ENSGT00940000159217"/>
<evidence type="ECO:0000256" key="1">
    <source>
        <dbReference type="ARBA" id="ARBA00004123"/>
    </source>
</evidence>
<reference evidence="4" key="2">
    <citation type="submission" date="2025-08" db="UniProtKB">
        <authorList>
            <consortium name="Ensembl"/>
        </authorList>
    </citation>
    <scope>IDENTIFICATION</scope>
</reference>
<feature type="compositionally biased region" description="Basic and acidic residues" evidence="3">
    <location>
        <begin position="165"/>
        <end position="174"/>
    </location>
</feature>
<reference evidence="4" key="3">
    <citation type="submission" date="2025-09" db="UniProtKB">
        <authorList>
            <consortium name="Ensembl"/>
        </authorList>
    </citation>
    <scope>IDENTIFICATION</scope>
</reference>
<feature type="compositionally biased region" description="Low complexity" evidence="3">
    <location>
        <begin position="54"/>
        <end position="69"/>
    </location>
</feature>
<reference evidence="5" key="1">
    <citation type="submission" date="2018-06" db="EMBL/GenBank/DDBJ databases">
        <title>Genome assembly of Danube salmon.</title>
        <authorList>
            <person name="Macqueen D.J."/>
            <person name="Gundappa M.K."/>
        </authorList>
    </citation>
    <scope>NUCLEOTIDE SEQUENCE [LARGE SCALE GENOMIC DNA]</scope>
</reference>
<keyword evidence="5" id="KW-1185">Reference proteome</keyword>
<protein>
    <submittedName>
        <fullName evidence="4">Uncharacterized protein</fullName>
    </submittedName>
</protein>
<feature type="region of interest" description="Disordered" evidence="3">
    <location>
        <begin position="54"/>
        <end position="86"/>
    </location>
</feature>
<dbReference type="GO" id="GO:0005634">
    <property type="term" value="C:nucleus"/>
    <property type="evidence" value="ECO:0007669"/>
    <property type="project" value="UniProtKB-SubCell"/>
</dbReference>
<dbReference type="PANTHER" id="PTHR11269">
    <property type="entry name" value="PERIOD CIRCADIAN PROTEIN"/>
    <property type="match status" value="1"/>
</dbReference>
<dbReference type="GO" id="GO:0043153">
    <property type="term" value="P:entrainment of circadian clock by photoperiod"/>
    <property type="evidence" value="ECO:0007669"/>
    <property type="project" value="TreeGrafter"/>
</dbReference>
<dbReference type="AlphaFoldDB" id="A0A4W5LX76"/>
<sequence>MGDLAGVAPLPPLALHKAESVASVTSQCSFSSTIVFVGDKKPPESDIVMEDAPHTTTPATPTPIAIIARPSPPRITSPPRRRGGLTKGVGLTKEVLSAHTQQEEQAFLCRFSDLSQLRVFDPASALRCPLPTNNPLATGACCFRDYPAAGDSRSRRRDRGAKRLKQQESSEQRDPLALGITVTLRGPNFGPMDSPPISTYPLPLAMPLGPPTTTSSWPASVGSQASLASLPYPPGMLPIYPPLSQPMGIPSMQNQMVSPMMALVLPNYMFPQLNPNMTQMATTMGTPMGTAMNMMGSPMSQPGATVVTPSPQHFFNPNAVFPFPSTNGMPCPLPTMLSLMQTAMPIQAQRPASGSSTPPAV</sequence>
<evidence type="ECO:0000256" key="2">
    <source>
        <dbReference type="ARBA" id="ARBA00023242"/>
    </source>
</evidence>
<keyword evidence="2" id="KW-0539">Nucleus</keyword>
<dbReference type="GO" id="GO:0000976">
    <property type="term" value="F:transcription cis-regulatory region binding"/>
    <property type="evidence" value="ECO:0007669"/>
    <property type="project" value="TreeGrafter"/>
</dbReference>
<comment type="subcellular location">
    <subcellularLocation>
        <location evidence="1">Nucleus</location>
    </subcellularLocation>
</comment>
<dbReference type="GO" id="GO:0001222">
    <property type="term" value="F:transcription corepressor binding"/>
    <property type="evidence" value="ECO:0007669"/>
    <property type="project" value="TreeGrafter"/>
</dbReference>
<dbReference type="Ensembl" id="ENSHHUT00000031905.1">
    <property type="protein sequence ID" value="ENSHHUP00000030632.1"/>
    <property type="gene ID" value="ENSHHUG00000019504.1"/>
</dbReference>
<organism evidence="4 5">
    <name type="scientific">Hucho hucho</name>
    <name type="common">huchen</name>
    <dbReference type="NCBI Taxonomy" id="62062"/>
    <lineage>
        <taxon>Eukaryota</taxon>
        <taxon>Metazoa</taxon>
        <taxon>Chordata</taxon>
        <taxon>Craniata</taxon>
        <taxon>Vertebrata</taxon>
        <taxon>Euteleostomi</taxon>
        <taxon>Actinopterygii</taxon>
        <taxon>Neopterygii</taxon>
        <taxon>Teleostei</taxon>
        <taxon>Protacanthopterygii</taxon>
        <taxon>Salmoniformes</taxon>
        <taxon>Salmonidae</taxon>
        <taxon>Salmoninae</taxon>
        <taxon>Hucho</taxon>
    </lineage>
</organism>
<accession>A0A4W5LX76</accession>